<accession>A0A4R5TXD7</accession>
<dbReference type="AlphaFoldDB" id="A0A4R5TXD7"/>
<protein>
    <submittedName>
        <fullName evidence="1">Uncharacterized protein</fullName>
    </submittedName>
</protein>
<name>A0A4R5TXD7_9MICC</name>
<proteinExistence type="predicted"/>
<comment type="caution">
    <text evidence="1">The sequence shown here is derived from an EMBL/GenBank/DDBJ whole genome shotgun (WGS) entry which is preliminary data.</text>
</comment>
<sequence>MTTSPKPGVLEVLAGLRQGGLIGPDAILKDMGSRGFSRADLARLKLLIRRTPAAAPTPR</sequence>
<organism evidence="1 2">
    <name type="scientific">Arthrobacter crusticola</name>
    <dbReference type="NCBI Taxonomy" id="2547960"/>
    <lineage>
        <taxon>Bacteria</taxon>
        <taxon>Bacillati</taxon>
        <taxon>Actinomycetota</taxon>
        <taxon>Actinomycetes</taxon>
        <taxon>Micrococcales</taxon>
        <taxon>Micrococcaceae</taxon>
        <taxon>Arthrobacter</taxon>
    </lineage>
</organism>
<dbReference type="Proteomes" id="UP000295411">
    <property type="component" value="Unassembled WGS sequence"/>
</dbReference>
<keyword evidence="2" id="KW-1185">Reference proteome</keyword>
<evidence type="ECO:0000313" key="2">
    <source>
        <dbReference type="Proteomes" id="UP000295411"/>
    </source>
</evidence>
<evidence type="ECO:0000313" key="1">
    <source>
        <dbReference type="EMBL" id="TDK25845.1"/>
    </source>
</evidence>
<reference evidence="1 2" key="1">
    <citation type="submission" date="2019-03" db="EMBL/GenBank/DDBJ databases">
        <title>Arthrobacter sp. nov., an bacterium isolated from biocrust in Mu Us Desert.</title>
        <authorList>
            <person name="Lixiong L."/>
        </authorList>
    </citation>
    <scope>NUCLEOTIDE SEQUENCE [LARGE SCALE GENOMIC DNA]</scope>
    <source>
        <strain evidence="1 2">SLN-3</strain>
    </source>
</reference>
<gene>
    <name evidence="1" type="ORF">E2F48_11525</name>
</gene>
<dbReference type="EMBL" id="SMTK01000003">
    <property type="protein sequence ID" value="TDK25845.1"/>
    <property type="molecule type" value="Genomic_DNA"/>
</dbReference>
<dbReference type="RefSeq" id="WP_133404075.1">
    <property type="nucleotide sequence ID" value="NZ_SMTK01000003.1"/>
</dbReference>